<evidence type="ECO:0000313" key="2">
    <source>
        <dbReference type="Proteomes" id="UP000317648"/>
    </source>
</evidence>
<protein>
    <submittedName>
        <fullName evidence="1">Uncharacterized protein</fullName>
    </submittedName>
</protein>
<proteinExistence type="predicted"/>
<reference evidence="1 2" key="1">
    <citation type="submission" date="2019-02" db="EMBL/GenBank/DDBJ databases">
        <title>Deep-cultivation of Planctomycetes and their phenomic and genomic characterization uncovers novel biology.</title>
        <authorList>
            <person name="Wiegand S."/>
            <person name="Jogler M."/>
            <person name="Boedeker C."/>
            <person name="Pinto D."/>
            <person name="Vollmers J."/>
            <person name="Rivas-Marin E."/>
            <person name="Kohn T."/>
            <person name="Peeters S.H."/>
            <person name="Heuer A."/>
            <person name="Rast P."/>
            <person name="Oberbeckmann S."/>
            <person name="Bunk B."/>
            <person name="Jeske O."/>
            <person name="Meyerdierks A."/>
            <person name="Storesund J.E."/>
            <person name="Kallscheuer N."/>
            <person name="Luecker S."/>
            <person name="Lage O.M."/>
            <person name="Pohl T."/>
            <person name="Merkel B.J."/>
            <person name="Hornburger P."/>
            <person name="Mueller R.-W."/>
            <person name="Bruemmer F."/>
            <person name="Labrenz M."/>
            <person name="Spormann A.M."/>
            <person name="Op den Camp H."/>
            <person name="Overmann J."/>
            <person name="Amann R."/>
            <person name="Jetten M.S.M."/>
            <person name="Mascher T."/>
            <person name="Medema M.H."/>
            <person name="Devos D.P."/>
            <person name="Kaster A.-K."/>
            <person name="Ovreas L."/>
            <person name="Rohde M."/>
            <person name="Galperin M.Y."/>
            <person name="Jogler C."/>
        </authorList>
    </citation>
    <scope>NUCLEOTIDE SEQUENCE [LARGE SCALE GENOMIC DNA]</scope>
    <source>
        <strain evidence="1 2">Pla85_3_4</strain>
    </source>
</reference>
<dbReference type="AlphaFoldDB" id="A0A518DTT5"/>
<dbReference type="EMBL" id="CP036433">
    <property type="protein sequence ID" value="QDU95245.1"/>
    <property type="molecule type" value="Genomic_DNA"/>
</dbReference>
<dbReference type="Proteomes" id="UP000317648">
    <property type="component" value="Chromosome"/>
</dbReference>
<accession>A0A518DTT5</accession>
<gene>
    <name evidence="1" type="ORF">Pla8534_30600</name>
</gene>
<name>A0A518DTT5_9BACT</name>
<dbReference type="KEGG" id="lcre:Pla8534_30600"/>
<organism evidence="1 2">
    <name type="scientific">Lignipirellula cremea</name>
    <dbReference type="NCBI Taxonomy" id="2528010"/>
    <lineage>
        <taxon>Bacteria</taxon>
        <taxon>Pseudomonadati</taxon>
        <taxon>Planctomycetota</taxon>
        <taxon>Planctomycetia</taxon>
        <taxon>Pirellulales</taxon>
        <taxon>Pirellulaceae</taxon>
        <taxon>Lignipirellula</taxon>
    </lineage>
</organism>
<sequence>MMTRTVQNLVIGLLLLVLSQAPLPYCHSHASLSPQQLQLHQFGHHRQADATELPSGWHCHWLPWETQWDKQWEKRSRVEPAIASLIVRPRWTVDSDSANVPLPIAHVDRPLADCPLSWIESRNAERVSRQLFRLYQTLLI</sequence>
<evidence type="ECO:0000313" key="1">
    <source>
        <dbReference type="EMBL" id="QDU95245.1"/>
    </source>
</evidence>
<keyword evidence="2" id="KW-1185">Reference proteome</keyword>
<dbReference type="RefSeq" id="WP_145054008.1">
    <property type="nucleotide sequence ID" value="NZ_CP036433.1"/>
</dbReference>